<feature type="compositionally biased region" description="Polar residues" evidence="1">
    <location>
        <begin position="12"/>
        <end position="29"/>
    </location>
</feature>
<name>A0A6J6A0Q4_9ZZZZ</name>
<gene>
    <name evidence="2" type="ORF">UFOPK3547_01417</name>
</gene>
<dbReference type="EMBL" id="CAESAN010000141">
    <property type="protein sequence ID" value="CAB4346620.1"/>
    <property type="molecule type" value="Genomic_DNA"/>
</dbReference>
<dbReference type="AlphaFoldDB" id="A0A6J6A0Q4"/>
<evidence type="ECO:0000256" key="1">
    <source>
        <dbReference type="SAM" id="MobiDB-lite"/>
    </source>
</evidence>
<accession>A0A6J6A0Q4</accession>
<organism evidence="2">
    <name type="scientific">freshwater metagenome</name>
    <dbReference type="NCBI Taxonomy" id="449393"/>
    <lineage>
        <taxon>unclassified sequences</taxon>
        <taxon>metagenomes</taxon>
        <taxon>ecological metagenomes</taxon>
    </lineage>
</organism>
<sequence length="38" mass="4166">MTVAGIRFDTSGRGSNGSRWQRAMRSSSGFKVRHPNGL</sequence>
<protein>
    <submittedName>
        <fullName evidence="2">Unannotated protein</fullName>
    </submittedName>
</protein>
<proteinExistence type="predicted"/>
<feature type="region of interest" description="Disordered" evidence="1">
    <location>
        <begin position="1"/>
        <end position="38"/>
    </location>
</feature>
<reference evidence="2" key="1">
    <citation type="submission" date="2020-05" db="EMBL/GenBank/DDBJ databases">
        <authorList>
            <person name="Chiriac C."/>
            <person name="Salcher M."/>
            <person name="Ghai R."/>
            <person name="Kavagutti S V."/>
        </authorList>
    </citation>
    <scope>NUCLEOTIDE SEQUENCE</scope>
</reference>
<evidence type="ECO:0000313" key="2">
    <source>
        <dbReference type="EMBL" id="CAB4346620.1"/>
    </source>
</evidence>